<keyword evidence="2" id="KW-1185">Reference proteome</keyword>
<dbReference type="AlphaFoldDB" id="A0A182MI14"/>
<proteinExistence type="predicted"/>
<evidence type="ECO:0000313" key="2">
    <source>
        <dbReference type="Proteomes" id="UP000075883"/>
    </source>
</evidence>
<dbReference type="Proteomes" id="UP000075883">
    <property type="component" value="Unassembled WGS sequence"/>
</dbReference>
<accession>A0A182MI14</accession>
<reference evidence="2" key="1">
    <citation type="submission" date="2013-09" db="EMBL/GenBank/DDBJ databases">
        <title>The Genome Sequence of Anopheles culicifacies species A.</title>
        <authorList>
            <consortium name="The Broad Institute Genomics Platform"/>
            <person name="Neafsey D.E."/>
            <person name="Besansky N."/>
            <person name="Howell P."/>
            <person name="Walton C."/>
            <person name="Young S.K."/>
            <person name="Zeng Q."/>
            <person name="Gargeya S."/>
            <person name="Fitzgerald M."/>
            <person name="Haas B."/>
            <person name="Abouelleil A."/>
            <person name="Allen A.W."/>
            <person name="Alvarado L."/>
            <person name="Arachchi H.M."/>
            <person name="Berlin A.M."/>
            <person name="Chapman S.B."/>
            <person name="Gainer-Dewar J."/>
            <person name="Goldberg J."/>
            <person name="Griggs A."/>
            <person name="Gujja S."/>
            <person name="Hansen M."/>
            <person name="Howarth C."/>
            <person name="Imamovic A."/>
            <person name="Ireland A."/>
            <person name="Larimer J."/>
            <person name="McCowan C."/>
            <person name="Murphy C."/>
            <person name="Pearson M."/>
            <person name="Poon T.W."/>
            <person name="Priest M."/>
            <person name="Roberts A."/>
            <person name="Saif S."/>
            <person name="Shea T."/>
            <person name="Sisk P."/>
            <person name="Sykes S."/>
            <person name="Wortman J."/>
            <person name="Nusbaum C."/>
            <person name="Birren B."/>
        </authorList>
    </citation>
    <scope>NUCLEOTIDE SEQUENCE [LARGE SCALE GENOMIC DNA]</scope>
    <source>
        <strain evidence="2">A-37</strain>
    </source>
</reference>
<dbReference type="EMBL" id="AXCM01003253">
    <property type="status" value="NOT_ANNOTATED_CDS"/>
    <property type="molecule type" value="Genomic_DNA"/>
</dbReference>
<dbReference type="VEuPathDB" id="VectorBase:ACUA018774"/>
<sequence length="139" mass="16107">MAKTTTYRKLILFVNVKATIMQTYGSPKCSLYLRYLSRTNTIKRRNFRKLAIYVRGKQDVLLWGINCLMSFKSHYGSCFTICSINFFLLLGLGCKNAGLSLTLRYVNIRRTDTLGFENGGSFSSFRFDLHLHRFVYSAR</sequence>
<reference evidence="1" key="2">
    <citation type="submission" date="2020-05" db="UniProtKB">
        <authorList>
            <consortium name="EnsemblMetazoa"/>
        </authorList>
    </citation>
    <scope>IDENTIFICATION</scope>
    <source>
        <strain evidence="1">A-37</strain>
    </source>
</reference>
<protein>
    <submittedName>
        <fullName evidence="1">Uncharacterized protein</fullName>
    </submittedName>
</protein>
<organism evidence="1 2">
    <name type="scientific">Anopheles culicifacies</name>
    <dbReference type="NCBI Taxonomy" id="139723"/>
    <lineage>
        <taxon>Eukaryota</taxon>
        <taxon>Metazoa</taxon>
        <taxon>Ecdysozoa</taxon>
        <taxon>Arthropoda</taxon>
        <taxon>Hexapoda</taxon>
        <taxon>Insecta</taxon>
        <taxon>Pterygota</taxon>
        <taxon>Neoptera</taxon>
        <taxon>Endopterygota</taxon>
        <taxon>Diptera</taxon>
        <taxon>Nematocera</taxon>
        <taxon>Culicoidea</taxon>
        <taxon>Culicidae</taxon>
        <taxon>Anophelinae</taxon>
        <taxon>Anopheles</taxon>
        <taxon>culicifacies species complex</taxon>
    </lineage>
</organism>
<dbReference type="EnsemblMetazoa" id="ACUA018774-RA">
    <property type="protein sequence ID" value="ACUA018774-PA"/>
    <property type="gene ID" value="ACUA018774"/>
</dbReference>
<evidence type="ECO:0000313" key="1">
    <source>
        <dbReference type="EnsemblMetazoa" id="ACUA018774-PA"/>
    </source>
</evidence>
<name>A0A182MI14_9DIPT</name>